<name>A0A9N9DRG6_9GLOM</name>
<dbReference type="InterPro" id="IPR002355">
    <property type="entry name" value="Cu_oxidase_Cu_BS"/>
</dbReference>
<gene>
    <name evidence="6" type="ORF">AMORRO_LOCUS9892</name>
</gene>
<dbReference type="Gene3D" id="2.60.40.420">
    <property type="entry name" value="Cupredoxins - blue copper proteins"/>
    <property type="match status" value="2"/>
</dbReference>
<comment type="similarity">
    <text evidence="1">Belongs to the multicopper oxidase family.</text>
</comment>
<evidence type="ECO:0000313" key="6">
    <source>
        <dbReference type="EMBL" id="CAG8649422.1"/>
    </source>
</evidence>
<dbReference type="Proteomes" id="UP000789342">
    <property type="component" value="Unassembled WGS sequence"/>
</dbReference>
<dbReference type="GO" id="GO:0005507">
    <property type="term" value="F:copper ion binding"/>
    <property type="evidence" value="ECO:0007669"/>
    <property type="project" value="InterPro"/>
</dbReference>
<evidence type="ECO:0000259" key="5">
    <source>
        <dbReference type="Pfam" id="PF07731"/>
    </source>
</evidence>
<dbReference type="InterPro" id="IPR008972">
    <property type="entry name" value="Cupredoxin"/>
</dbReference>
<evidence type="ECO:0000256" key="1">
    <source>
        <dbReference type="ARBA" id="ARBA00010609"/>
    </source>
</evidence>
<dbReference type="PANTHER" id="PTHR11709">
    <property type="entry name" value="MULTI-COPPER OXIDASE"/>
    <property type="match status" value="1"/>
</dbReference>
<accession>A0A9N9DRG6</accession>
<dbReference type="SUPFAM" id="SSF49503">
    <property type="entry name" value="Cupredoxins"/>
    <property type="match status" value="3"/>
</dbReference>
<protein>
    <submittedName>
        <fullName evidence="6">8583_t:CDS:1</fullName>
    </submittedName>
</protein>
<dbReference type="InterPro" id="IPR045087">
    <property type="entry name" value="Cu-oxidase_fam"/>
</dbReference>
<feature type="domain" description="Plastocyanin-like" evidence="5">
    <location>
        <begin position="283"/>
        <end position="394"/>
    </location>
</feature>
<dbReference type="FunFam" id="2.60.40.420:FF:000045">
    <property type="entry name" value="Laccase 2"/>
    <property type="match status" value="1"/>
</dbReference>
<dbReference type="InterPro" id="IPR033138">
    <property type="entry name" value="Cu_oxidase_CS"/>
</dbReference>
<feature type="non-terminal residue" evidence="6">
    <location>
        <position position="1"/>
    </location>
</feature>
<feature type="non-terminal residue" evidence="6">
    <location>
        <position position="426"/>
    </location>
</feature>
<keyword evidence="2" id="KW-0479">Metal-binding</keyword>
<sequence length="426" mass="49164">MTNNYYSHAHYYAQYVDGLLGAFIIHDPDDPYLNDYDEEYTVILNDWHHTESSVLVDWYMSLDSDGDEPMPDIGLINGKNKYNCSLVSEGSQCVDVELEKFTFVYGKRYRLRIINASAFAAFFFSIDNHYLDVIEVEGTYVERYTVTCIPINAGQRYSVIVTADQEISNYWMRSAFHMGFYSSRPSTLEVYNKAIIHYEGADGVDPETGSWDDSTMLDWWDLDQLVDLKPYYFEPLPENTHTLVLALACTDDDNEVSMALVNGSSFTPDYNASTLDRVYNRIQEYDSRQNIYSFIYYGQVVDVIIINYDGGEHPFHMHSHKFWVIGSERFFTDYGISPENLNFVDPIQRDTVTVPEAGWAIIRFIVDSPGVWAFHCHIEWHVEAGLVAQFVELPDMIAQMNPPEEWKNLCKNQTTTITNQDTSFSL</sequence>
<organism evidence="6 7">
    <name type="scientific">Acaulospora morrowiae</name>
    <dbReference type="NCBI Taxonomy" id="94023"/>
    <lineage>
        <taxon>Eukaryota</taxon>
        <taxon>Fungi</taxon>
        <taxon>Fungi incertae sedis</taxon>
        <taxon>Mucoromycota</taxon>
        <taxon>Glomeromycotina</taxon>
        <taxon>Glomeromycetes</taxon>
        <taxon>Diversisporales</taxon>
        <taxon>Acaulosporaceae</taxon>
        <taxon>Acaulospora</taxon>
    </lineage>
</organism>
<dbReference type="InterPro" id="IPR001117">
    <property type="entry name" value="Cu-oxidase_2nd"/>
</dbReference>
<dbReference type="PROSITE" id="PS00080">
    <property type="entry name" value="MULTICOPPER_OXIDASE2"/>
    <property type="match status" value="1"/>
</dbReference>
<dbReference type="OrthoDB" id="2121828at2759"/>
<evidence type="ECO:0000313" key="7">
    <source>
        <dbReference type="Proteomes" id="UP000789342"/>
    </source>
</evidence>
<dbReference type="PANTHER" id="PTHR11709:SF511">
    <property type="entry name" value="LACCASE"/>
    <property type="match status" value="1"/>
</dbReference>
<dbReference type="Pfam" id="PF00394">
    <property type="entry name" value="Cu-oxidase"/>
    <property type="match status" value="1"/>
</dbReference>
<dbReference type="InterPro" id="IPR011706">
    <property type="entry name" value="Cu-oxidase_C"/>
</dbReference>
<keyword evidence="7" id="KW-1185">Reference proteome</keyword>
<proteinExistence type="inferred from homology"/>
<evidence type="ECO:0000256" key="2">
    <source>
        <dbReference type="ARBA" id="ARBA00022723"/>
    </source>
</evidence>
<feature type="domain" description="Plastocyanin-like" evidence="4">
    <location>
        <begin position="38"/>
        <end position="201"/>
    </location>
</feature>
<dbReference type="Pfam" id="PF07731">
    <property type="entry name" value="Cu-oxidase_2"/>
    <property type="match status" value="1"/>
</dbReference>
<evidence type="ECO:0000256" key="3">
    <source>
        <dbReference type="ARBA" id="ARBA00023002"/>
    </source>
</evidence>
<dbReference type="EMBL" id="CAJVPV010010258">
    <property type="protein sequence ID" value="CAG8649422.1"/>
    <property type="molecule type" value="Genomic_DNA"/>
</dbReference>
<reference evidence="6" key="1">
    <citation type="submission" date="2021-06" db="EMBL/GenBank/DDBJ databases">
        <authorList>
            <person name="Kallberg Y."/>
            <person name="Tangrot J."/>
            <person name="Rosling A."/>
        </authorList>
    </citation>
    <scope>NUCLEOTIDE SEQUENCE</scope>
    <source>
        <strain evidence="6">CL551</strain>
    </source>
</reference>
<dbReference type="PROSITE" id="PS00079">
    <property type="entry name" value="MULTICOPPER_OXIDASE1"/>
    <property type="match status" value="1"/>
</dbReference>
<evidence type="ECO:0000259" key="4">
    <source>
        <dbReference type="Pfam" id="PF00394"/>
    </source>
</evidence>
<keyword evidence="3" id="KW-0560">Oxidoreductase</keyword>
<comment type="caution">
    <text evidence="6">The sequence shown here is derived from an EMBL/GenBank/DDBJ whole genome shotgun (WGS) entry which is preliminary data.</text>
</comment>
<dbReference type="GO" id="GO:0016491">
    <property type="term" value="F:oxidoreductase activity"/>
    <property type="evidence" value="ECO:0007669"/>
    <property type="project" value="UniProtKB-KW"/>
</dbReference>
<dbReference type="AlphaFoldDB" id="A0A9N9DRG6"/>